<comment type="caution">
    <text evidence="8">The sequence shown here is derived from an EMBL/GenBank/DDBJ whole genome shotgun (WGS) entry which is preliminary data.</text>
</comment>
<keyword evidence="4 6" id="KW-0472">Membrane</keyword>
<dbReference type="AlphaFoldDB" id="A0A4U0TP61"/>
<dbReference type="InterPro" id="IPR020846">
    <property type="entry name" value="MFS_dom"/>
</dbReference>
<dbReference type="PANTHER" id="PTHR23502:SF157">
    <property type="entry name" value="MAJOR FACILITATOR SUPERFAMILY (MFS) PROFILE DOMAIN-CONTAINING PROTEIN-RELATED"/>
    <property type="match status" value="1"/>
</dbReference>
<dbReference type="InterPro" id="IPR036259">
    <property type="entry name" value="MFS_trans_sf"/>
</dbReference>
<dbReference type="Gene3D" id="1.20.1250.20">
    <property type="entry name" value="MFS general substrate transporter like domains"/>
    <property type="match status" value="1"/>
</dbReference>
<evidence type="ECO:0000256" key="6">
    <source>
        <dbReference type="SAM" id="Phobius"/>
    </source>
</evidence>
<dbReference type="Proteomes" id="UP000308549">
    <property type="component" value="Unassembled WGS sequence"/>
</dbReference>
<dbReference type="GO" id="GO:0016020">
    <property type="term" value="C:membrane"/>
    <property type="evidence" value="ECO:0007669"/>
    <property type="project" value="UniProtKB-SubCell"/>
</dbReference>
<feature type="domain" description="Major facilitator superfamily (MFS) profile" evidence="7">
    <location>
        <begin position="77"/>
        <end position="509"/>
    </location>
</feature>
<dbReference type="SUPFAM" id="SSF103473">
    <property type="entry name" value="MFS general substrate transporter"/>
    <property type="match status" value="1"/>
</dbReference>
<feature type="transmembrane region" description="Helical" evidence="6">
    <location>
        <begin position="114"/>
        <end position="135"/>
    </location>
</feature>
<feature type="transmembrane region" description="Helical" evidence="6">
    <location>
        <begin position="419"/>
        <end position="436"/>
    </location>
</feature>
<evidence type="ECO:0000259" key="7">
    <source>
        <dbReference type="PROSITE" id="PS50850"/>
    </source>
</evidence>
<comment type="subcellular location">
    <subcellularLocation>
        <location evidence="1">Membrane</location>
        <topology evidence="1">Multi-pass membrane protein</topology>
    </subcellularLocation>
</comment>
<evidence type="ECO:0000256" key="1">
    <source>
        <dbReference type="ARBA" id="ARBA00004141"/>
    </source>
</evidence>
<organism evidence="8 9">
    <name type="scientific">Salinomyces thailandicus</name>
    <dbReference type="NCBI Taxonomy" id="706561"/>
    <lineage>
        <taxon>Eukaryota</taxon>
        <taxon>Fungi</taxon>
        <taxon>Dikarya</taxon>
        <taxon>Ascomycota</taxon>
        <taxon>Pezizomycotina</taxon>
        <taxon>Dothideomycetes</taxon>
        <taxon>Dothideomycetidae</taxon>
        <taxon>Mycosphaerellales</taxon>
        <taxon>Teratosphaeriaceae</taxon>
        <taxon>Salinomyces</taxon>
    </lineage>
</organism>
<feature type="transmembrane region" description="Helical" evidence="6">
    <location>
        <begin position="172"/>
        <end position="192"/>
    </location>
</feature>
<feature type="transmembrane region" description="Helical" evidence="6">
    <location>
        <begin position="350"/>
        <end position="368"/>
    </location>
</feature>
<keyword evidence="2 6" id="KW-0812">Transmembrane</keyword>
<dbReference type="GO" id="GO:0022857">
    <property type="term" value="F:transmembrane transporter activity"/>
    <property type="evidence" value="ECO:0007669"/>
    <property type="project" value="InterPro"/>
</dbReference>
<dbReference type="EMBL" id="NAJL01000050">
    <property type="protein sequence ID" value="TKA23851.1"/>
    <property type="molecule type" value="Genomic_DNA"/>
</dbReference>
<reference evidence="8 9" key="1">
    <citation type="submission" date="2017-03" db="EMBL/GenBank/DDBJ databases">
        <title>Genomes of endolithic fungi from Antarctica.</title>
        <authorList>
            <person name="Coleine C."/>
            <person name="Masonjones S."/>
            <person name="Stajich J.E."/>
        </authorList>
    </citation>
    <scope>NUCLEOTIDE SEQUENCE [LARGE SCALE GENOMIC DNA]</scope>
    <source>
        <strain evidence="8 9">CCFEE 6315</strain>
    </source>
</reference>
<dbReference type="PROSITE" id="PS50850">
    <property type="entry name" value="MFS"/>
    <property type="match status" value="1"/>
</dbReference>
<keyword evidence="3 6" id="KW-1133">Transmembrane helix</keyword>
<feature type="transmembrane region" description="Helical" evidence="6">
    <location>
        <begin position="147"/>
        <end position="166"/>
    </location>
</feature>
<name>A0A4U0TP61_9PEZI</name>
<sequence length="540" mass="59349">MEVSQHSPAQPLGSSLSSLSLKKPDDDLPFPGKLRISIPREVSETLSERGFEVDGHGCVRFRSDSTSHPRRWPLYRKMYDSALICFLEFFMTLMSNTGATVATHAASELSISRIVAVFSTITVYLLGQAVGGLLFPPLAESFGHRTIYVTSTFAFAVLCLVIGLGHDRLAPVIVGRLLSGFLSAIPATVACGSIENMWDEKARIMAIHAWISCAVLGLACGPPVATYISTSLGWPWIFYVAALVVGACSLMCFGMQESRPSQVLRQNVRQVVRKTSFDRLTADSVHQLPSASEFVQTTLTQPVRLFFTEPVIFWVSIMGATVYGNIYLFSEALTVVYKDGFHFSERPASLVFLSFGVGILPTFLPRIYDFMFANRRHRQGLPMEPEDKMFGFYVAAPILAIGLWWFSFTVPPLIDNITPWASIISLVLIGYATVEFDNVLSGYLTDTYMSYAASANAPMSFLRAILSGGFPLFGHQMFRGLGSNNALFILAGISTMFCGVAVWLRLKAKVLRLRSPFAEKTALSAQSSHESVPQPITSVA</sequence>
<feature type="transmembrane region" description="Helical" evidence="6">
    <location>
        <begin position="81"/>
        <end position="102"/>
    </location>
</feature>
<feature type="transmembrane region" description="Helical" evidence="6">
    <location>
        <begin position="204"/>
        <end position="224"/>
    </location>
</feature>
<evidence type="ECO:0000313" key="9">
    <source>
        <dbReference type="Proteomes" id="UP000308549"/>
    </source>
</evidence>
<dbReference type="PANTHER" id="PTHR23502">
    <property type="entry name" value="MAJOR FACILITATOR SUPERFAMILY"/>
    <property type="match status" value="1"/>
</dbReference>
<evidence type="ECO:0000256" key="3">
    <source>
        <dbReference type="ARBA" id="ARBA00022989"/>
    </source>
</evidence>
<keyword evidence="9" id="KW-1185">Reference proteome</keyword>
<feature type="transmembrane region" description="Helical" evidence="6">
    <location>
        <begin position="389"/>
        <end position="407"/>
    </location>
</feature>
<evidence type="ECO:0000313" key="8">
    <source>
        <dbReference type="EMBL" id="TKA23851.1"/>
    </source>
</evidence>
<feature type="compositionally biased region" description="Low complexity" evidence="5">
    <location>
        <begin position="11"/>
        <end position="21"/>
    </location>
</feature>
<feature type="region of interest" description="Disordered" evidence="5">
    <location>
        <begin position="1"/>
        <end position="24"/>
    </location>
</feature>
<accession>A0A4U0TP61</accession>
<feature type="transmembrane region" description="Helical" evidence="6">
    <location>
        <begin position="486"/>
        <end position="506"/>
    </location>
</feature>
<feature type="transmembrane region" description="Helical" evidence="6">
    <location>
        <begin position="236"/>
        <end position="255"/>
    </location>
</feature>
<evidence type="ECO:0000256" key="4">
    <source>
        <dbReference type="ARBA" id="ARBA00023136"/>
    </source>
</evidence>
<gene>
    <name evidence="8" type="ORF">B0A50_06986</name>
</gene>
<dbReference type="InterPro" id="IPR011701">
    <property type="entry name" value="MFS"/>
</dbReference>
<dbReference type="OrthoDB" id="5410178at2759"/>
<protein>
    <recommendedName>
        <fullName evidence="7">Major facilitator superfamily (MFS) profile domain-containing protein</fullName>
    </recommendedName>
</protein>
<feature type="transmembrane region" description="Helical" evidence="6">
    <location>
        <begin position="311"/>
        <end position="330"/>
    </location>
</feature>
<proteinExistence type="predicted"/>
<feature type="transmembrane region" description="Helical" evidence="6">
    <location>
        <begin position="448"/>
        <end position="466"/>
    </location>
</feature>
<evidence type="ECO:0000256" key="2">
    <source>
        <dbReference type="ARBA" id="ARBA00022692"/>
    </source>
</evidence>
<evidence type="ECO:0000256" key="5">
    <source>
        <dbReference type="SAM" id="MobiDB-lite"/>
    </source>
</evidence>
<dbReference type="Pfam" id="PF07690">
    <property type="entry name" value="MFS_1"/>
    <property type="match status" value="1"/>
</dbReference>